<evidence type="ECO:0000256" key="4">
    <source>
        <dbReference type="ARBA" id="ARBA00022889"/>
    </source>
</evidence>
<keyword evidence="9" id="KW-1185">Reference proteome</keyword>
<dbReference type="GO" id="GO:0009986">
    <property type="term" value="C:cell surface"/>
    <property type="evidence" value="ECO:0007669"/>
    <property type="project" value="TreeGrafter"/>
</dbReference>
<feature type="signal peptide" evidence="7">
    <location>
        <begin position="1"/>
        <end position="20"/>
    </location>
</feature>
<evidence type="ECO:0000256" key="7">
    <source>
        <dbReference type="SAM" id="SignalP"/>
    </source>
</evidence>
<keyword evidence="5" id="KW-0472">Membrane</keyword>
<dbReference type="GO" id="GO:0007160">
    <property type="term" value="P:cell-matrix adhesion"/>
    <property type="evidence" value="ECO:0007669"/>
    <property type="project" value="TreeGrafter"/>
</dbReference>
<dbReference type="AlphaFoldDB" id="A0A665UYS3"/>
<feature type="chain" id="PRO_5025453420" evidence="7">
    <location>
        <begin position="21"/>
        <end position="1137"/>
    </location>
</feature>
<dbReference type="OMA" id="TCEMIDN"/>
<organism evidence="8 9">
    <name type="scientific">Echeneis naucrates</name>
    <name type="common">Live sharksucker</name>
    <dbReference type="NCBI Taxonomy" id="173247"/>
    <lineage>
        <taxon>Eukaryota</taxon>
        <taxon>Metazoa</taxon>
        <taxon>Chordata</taxon>
        <taxon>Craniata</taxon>
        <taxon>Vertebrata</taxon>
        <taxon>Euteleostomi</taxon>
        <taxon>Actinopterygii</taxon>
        <taxon>Neopterygii</taxon>
        <taxon>Teleostei</taxon>
        <taxon>Neoteleostei</taxon>
        <taxon>Acanthomorphata</taxon>
        <taxon>Carangaria</taxon>
        <taxon>Carangiformes</taxon>
        <taxon>Echeneidae</taxon>
        <taxon>Echeneis</taxon>
    </lineage>
</organism>
<comment type="similarity">
    <text evidence="2">Belongs to the mesothelin family.</text>
</comment>
<gene>
    <name evidence="8" type="primary">otoa</name>
</gene>
<dbReference type="Pfam" id="PF06060">
    <property type="entry name" value="Mesothelin"/>
    <property type="match status" value="1"/>
</dbReference>
<dbReference type="FunCoup" id="A0A665UYS3">
    <property type="interactions" value="744"/>
</dbReference>
<dbReference type="PANTHER" id="PTHR23412">
    <property type="entry name" value="STEREOCILIN RELATED"/>
    <property type="match status" value="1"/>
</dbReference>
<evidence type="ECO:0000256" key="5">
    <source>
        <dbReference type="ARBA" id="ARBA00023136"/>
    </source>
</evidence>
<evidence type="ECO:0000256" key="1">
    <source>
        <dbReference type="ARBA" id="ARBA00004370"/>
    </source>
</evidence>
<dbReference type="RefSeq" id="XP_029359266.1">
    <property type="nucleotide sequence ID" value="XM_029503406.1"/>
</dbReference>
<dbReference type="PANTHER" id="PTHR23412:SF21">
    <property type="entry name" value="OTOANCORIN ISOFORM X1"/>
    <property type="match status" value="1"/>
</dbReference>
<dbReference type="InParanoid" id="A0A665UYS3"/>
<reference evidence="8" key="3">
    <citation type="submission" date="2025-09" db="UniProtKB">
        <authorList>
            <consortium name="Ensembl"/>
        </authorList>
    </citation>
    <scope>IDENTIFICATION</scope>
</reference>
<sequence>MAPRGGTFFFLLIVVFAALAKPPYTMTDERDVKEMTKKLMMKCKKKAYQVPEQELLTTVFNGSGLPGENRNTESDSILPIFLDVLNSATTKGPKISQVLMHEKMDQMWNCTFLVRMIKQMKNSSEGSACYMKAFLAPFSWKTLTTQTEDNMDSDDYDNLLWAAKPALEDTPPSRINLPRKAGGQNMKKLMKMLQEVYDPLSDSQRTQVVQWAKEHITQNYFNCTMMPPSDSRSMLERCKPSLKWLNLEAMSMMGPYLSHLAPDDVDSSSKEKLCEFFHSAQLRSTFSGTTRMNPSLGKKFLQRVEECFNRTKEFAKHVDKLGTLACYYYDAPEVTPNLSKKLLSQLENCDNPGIRQLKKFLVKNVISNSSNAQALRELGRSVTLLSPEQLSEVSGNDLRDVLKNLGPDVQWRPSQIRVLIKKQLGDRKCKEISGEELRALQSIAEGLPSCVLKHVKARMILKDREVLQNISKRMRKGQLKAMLQGLREDVDPSELVLKLSGPLLRSISLSSLKEANITSLDQVEDKIWSRPQAAYLAKKMEDLKQLQYRRLHSVVQGITCQMIDKVADSDMQDMAEAMTMTPQWVSKVQAGCAARKLFATLEKQRADYYKTITLEELDEIPTPLLLYLPPSKIKDLPDSVCPTFLQKMGAANLSSLPLRAPSRPTLTQKFLYCLAKEEDLSKLTEEDVPRLEQVMCQLSATQLRLMAPDVINSTLRVMASCKQIPQSHREDIIELIRETYGDPSDWSAETMEALGATLLLDDNATSALPNKPWMKDVLCFLKSRLHRVSNALRKKIFYLITNSPDIARRKREVSSADANSTKTPTVDLIEELKMDNVYWTPAQLNLISKETFLATVEILGAIPDYSADQLAVLRKKAVQAFGPVSQMNENKVMQMKCIFQGFPDEDLVRLPITLDSVEIMAHCGWNDSQMEPVWKAVVKYNNLTAQQLEATDLVELNRFICGLNAREIKELNKGAFRDAVGLLDDVQCSFKVTRELKCLAVSVFGDPSKWTEAEVSYLGNIIAGLDASELASLDPPLFSVVSSSSIPLIPPANFAALSVAQLQALGPDNAAMVTTEQKAALGNRQRAALDHALVGSEMEPREETSDKDMSRAPTMHVEGMSAFIKPLLFLLTGFLLL</sequence>
<comment type="subcellular location">
    <subcellularLocation>
        <location evidence="1">Membrane</location>
    </subcellularLocation>
</comment>
<keyword evidence="4" id="KW-0130">Cell adhesion</keyword>
<keyword evidence="3 7" id="KW-0732">Signal</keyword>
<keyword evidence="6" id="KW-0325">Glycoprotein</keyword>
<reference evidence="8" key="1">
    <citation type="submission" date="2021-04" db="EMBL/GenBank/DDBJ databases">
        <authorList>
            <consortium name="Wellcome Sanger Institute Data Sharing"/>
        </authorList>
    </citation>
    <scope>NUCLEOTIDE SEQUENCE [LARGE SCALE GENOMIC DNA]</scope>
</reference>
<evidence type="ECO:0000313" key="9">
    <source>
        <dbReference type="Proteomes" id="UP000472264"/>
    </source>
</evidence>
<name>A0A665UYS3_ECHNA</name>
<accession>A0A665UYS3</accession>
<dbReference type="CTD" id="146183"/>
<evidence type="ECO:0000313" key="8">
    <source>
        <dbReference type="Ensembl" id="ENSENLP00000024823.1"/>
    </source>
</evidence>
<dbReference type="GeneID" id="115044426"/>
<dbReference type="Ensembl" id="ENSENLT00000025621.1">
    <property type="protein sequence ID" value="ENSENLP00000024823.1"/>
    <property type="gene ID" value="ENSENLG00000011216.1"/>
</dbReference>
<evidence type="ECO:0000256" key="6">
    <source>
        <dbReference type="ARBA" id="ARBA00023180"/>
    </source>
</evidence>
<dbReference type="InterPro" id="IPR026664">
    <property type="entry name" value="Stereocilin-rel"/>
</dbReference>
<dbReference type="Proteomes" id="UP000472264">
    <property type="component" value="Chromosome 6"/>
</dbReference>
<protein>
    <submittedName>
        <fullName evidence="8">Uncharacterized protein</fullName>
    </submittedName>
</protein>
<reference evidence="8" key="2">
    <citation type="submission" date="2025-08" db="UniProtKB">
        <authorList>
            <consortium name="Ensembl"/>
        </authorList>
    </citation>
    <scope>IDENTIFICATION</scope>
</reference>
<dbReference type="InterPro" id="IPR010335">
    <property type="entry name" value="Mesothelin"/>
</dbReference>
<dbReference type="OrthoDB" id="8195838at2759"/>
<evidence type="ECO:0000256" key="2">
    <source>
        <dbReference type="ARBA" id="ARBA00011016"/>
    </source>
</evidence>
<evidence type="ECO:0000256" key="3">
    <source>
        <dbReference type="ARBA" id="ARBA00022729"/>
    </source>
</evidence>
<proteinExistence type="inferred from homology"/>
<dbReference type="GO" id="GO:0016020">
    <property type="term" value="C:membrane"/>
    <property type="evidence" value="ECO:0007669"/>
    <property type="project" value="UniProtKB-SubCell"/>
</dbReference>